<dbReference type="EC" id="2.7.7.58" evidence="4"/>
<protein>
    <submittedName>
        <fullName evidence="4">2,3-dihydroxybenzoate-AMP ligase</fullName>
        <ecNumber evidence="4">2.7.7.58</ecNumber>
    </submittedName>
</protein>
<dbReference type="EMBL" id="NMQU01000021">
    <property type="protein sequence ID" value="OXM53095.1"/>
    <property type="molecule type" value="Genomic_DNA"/>
</dbReference>
<dbReference type="Gene3D" id="3.40.50.980">
    <property type="match status" value="2"/>
</dbReference>
<comment type="caution">
    <text evidence="4">The sequence shown here is derived from an EMBL/GenBank/DDBJ whole genome shotgun (WGS) entry which is preliminary data.</text>
</comment>
<dbReference type="OrthoDB" id="9803968at2"/>
<evidence type="ECO:0000259" key="2">
    <source>
        <dbReference type="Pfam" id="PF00501"/>
    </source>
</evidence>
<proteinExistence type="predicted"/>
<dbReference type="FunFam" id="2.30.38.10:FF:000003">
    <property type="entry name" value="Vibriobactin-specific 2,3-dihydroxybenzoate-AMP ligase"/>
    <property type="match status" value="1"/>
</dbReference>
<name>A0A229S2S8_AMYAL</name>
<dbReference type="InterPro" id="IPR025110">
    <property type="entry name" value="AMP-bd_C"/>
</dbReference>
<keyword evidence="5" id="KW-1185">Reference proteome</keyword>
<evidence type="ECO:0000259" key="3">
    <source>
        <dbReference type="Pfam" id="PF13193"/>
    </source>
</evidence>
<dbReference type="Gene3D" id="2.30.38.10">
    <property type="entry name" value="Luciferase, Domain 3"/>
    <property type="match status" value="1"/>
</dbReference>
<evidence type="ECO:0000256" key="1">
    <source>
        <dbReference type="ARBA" id="ARBA00022598"/>
    </source>
</evidence>
<keyword evidence="4" id="KW-0808">Transferase</keyword>
<feature type="domain" description="AMP-binding enzyme C-terminal" evidence="3">
    <location>
        <begin position="448"/>
        <end position="525"/>
    </location>
</feature>
<dbReference type="Pfam" id="PF13193">
    <property type="entry name" value="AMP-binding_C"/>
    <property type="match status" value="1"/>
</dbReference>
<dbReference type="Proteomes" id="UP000215563">
    <property type="component" value="Unassembled WGS sequence"/>
</dbReference>
<evidence type="ECO:0000313" key="5">
    <source>
        <dbReference type="Proteomes" id="UP000215563"/>
    </source>
</evidence>
<accession>A0A229S2S8</accession>
<dbReference type="GO" id="GO:0016779">
    <property type="term" value="F:nucleotidyltransferase activity"/>
    <property type="evidence" value="ECO:0007669"/>
    <property type="project" value="UniProtKB-KW"/>
</dbReference>
<dbReference type="PANTHER" id="PTHR43767:SF1">
    <property type="entry name" value="NONRIBOSOMAL PEPTIDE SYNTHASE PES1 (EUROFUNG)-RELATED"/>
    <property type="match status" value="1"/>
</dbReference>
<dbReference type="PROSITE" id="PS00455">
    <property type="entry name" value="AMP_BINDING"/>
    <property type="match status" value="1"/>
</dbReference>
<evidence type="ECO:0000313" key="4">
    <source>
        <dbReference type="EMBL" id="OXM53095.1"/>
    </source>
</evidence>
<dbReference type="Pfam" id="PF00501">
    <property type="entry name" value="AMP-binding"/>
    <property type="match status" value="1"/>
</dbReference>
<dbReference type="SUPFAM" id="SSF56801">
    <property type="entry name" value="Acetyl-CoA synthetase-like"/>
    <property type="match status" value="1"/>
</dbReference>
<dbReference type="GO" id="GO:0016878">
    <property type="term" value="F:acid-thiol ligase activity"/>
    <property type="evidence" value="ECO:0007669"/>
    <property type="project" value="UniProtKB-ARBA"/>
</dbReference>
<feature type="domain" description="AMP-dependent synthetase/ligase" evidence="2">
    <location>
        <begin position="34"/>
        <end position="397"/>
    </location>
</feature>
<reference evidence="4 5" key="1">
    <citation type="submission" date="2017-07" db="EMBL/GenBank/DDBJ databases">
        <title>Amycolatopsis alba DSM 44262 Genome sequencing and assembly.</title>
        <authorList>
            <person name="Kaur N."/>
            <person name="Mayilraj S."/>
        </authorList>
    </citation>
    <scope>NUCLEOTIDE SEQUENCE [LARGE SCALE GENOMIC DNA]</scope>
    <source>
        <strain evidence="4 5">DSM 44262</strain>
    </source>
</reference>
<dbReference type="RefSeq" id="WP_020630036.1">
    <property type="nucleotide sequence ID" value="NZ_KB913032.1"/>
</dbReference>
<dbReference type="InterPro" id="IPR000873">
    <property type="entry name" value="AMP-dep_synth/lig_dom"/>
</dbReference>
<dbReference type="AlphaFoldDB" id="A0A229S2S8"/>
<sequence length="537" mass="57741">MPHDAEHVPWPAEDVVRYRDAGCWTGQTFGQSLAERAAAHGDRCAVRDQDRRLTYAELDTAASSLATGLRALGIAPSDRVLLHLQNSVEFVEVLFALFRLGAIPVMGLPAHRHAEMAANAAATEAVAVIVPSHGAGYDFVGLAQRVRRETPSVRHVITVGPGTAKTDAGEDLFLTPGSLPGPSAGAIALLQLSGGSTGIPKLIPRTHDDYLYSVRRSAEICRLDASAVYFAALPAAHNFTLSSPGILGTLWAGGTVALSRDPSPSAAFSFIRETGTTITGLVPPLARLWVETAERLADPDIGSLRVLQIGGARCPDELAARVTPALGATVQQVFGMAEGLVCYTRLDDEAEVLTTTQGRPMSEFDEMLVVDEFDREVPPGEPGRLLTRGPYTIRGYYRNEAANRRSFTENGWYRTGDIVRVRPDGNLSVVGRSGDFINRAGEKVSPEELEGQLRGHPSVKDLLAVGMTDPALGERTCVFVVLSEADAKPTLGELRAFGRERGLADWKLPDELRIVPDFPKTGVGKASRKALREELRG</sequence>
<dbReference type="Gene3D" id="3.30.300.30">
    <property type="match status" value="1"/>
</dbReference>
<dbReference type="InterPro" id="IPR020845">
    <property type="entry name" value="AMP-binding_CS"/>
</dbReference>
<organism evidence="4 5">
    <name type="scientific">Amycolatopsis alba DSM 44262</name>
    <dbReference type="NCBI Taxonomy" id="1125972"/>
    <lineage>
        <taxon>Bacteria</taxon>
        <taxon>Bacillati</taxon>
        <taxon>Actinomycetota</taxon>
        <taxon>Actinomycetes</taxon>
        <taxon>Pseudonocardiales</taxon>
        <taxon>Pseudonocardiaceae</taxon>
        <taxon>Amycolatopsis</taxon>
    </lineage>
</organism>
<gene>
    <name evidence="4" type="primary">entE</name>
    <name evidence="4" type="ORF">CFP75_07835</name>
</gene>
<dbReference type="InterPro" id="IPR050237">
    <property type="entry name" value="ATP-dep_AMP-bd_enzyme"/>
</dbReference>
<dbReference type="InterPro" id="IPR045851">
    <property type="entry name" value="AMP-bd_C_sf"/>
</dbReference>
<keyword evidence="4" id="KW-0548">Nucleotidyltransferase</keyword>
<keyword evidence="1 4" id="KW-0436">Ligase</keyword>
<dbReference type="PANTHER" id="PTHR43767">
    <property type="entry name" value="LONG-CHAIN-FATTY-ACID--COA LIGASE"/>
    <property type="match status" value="1"/>
</dbReference>